<dbReference type="Proteomes" id="UP000275772">
    <property type="component" value="Unassembled WGS sequence"/>
</dbReference>
<dbReference type="GO" id="GO:0031267">
    <property type="term" value="F:small GTPase binding"/>
    <property type="evidence" value="ECO:0007669"/>
    <property type="project" value="InterPro"/>
</dbReference>
<dbReference type="EMBL" id="UNSH01000042">
    <property type="protein sequence ID" value="SZF02457.1"/>
    <property type="molecule type" value="Genomic_DNA"/>
</dbReference>
<evidence type="ECO:0000256" key="1">
    <source>
        <dbReference type="SAM" id="MobiDB-lite"/>
    </source>
</evidence>
<dbReference type="InterPro" id="IPR011989">
    <property type="entry name" value="ARM-like"/>
</dbReference>
<name>A0A383URE1_BLUHO</name>
<dbReference type="Gene3D" id="1.25.10.10">
    <property type="entry name" value="Leucine-rich Repeat Variant"/>
    <property type="match status" value="1"/>
</dbReference>
<dbReference type="AlphaFoldDB" id="A0A383URE1"/>
<dbReference type="InterPro" id="IPR010473">
    <property type="entry name" value="GTPase-bd"/>
</dbReference>
<gene>
    <name evidence="3" type="ORF">BLGHR1_13238</name>
</gene>
<dbReference type="InterPro" id="IPR016024">
    <property type="entry name" value="ARM-type_fold"/>
</dbReference>
<accession>A0A383URE1</accession>
<dbReference type="SUPFAM" id="SSF48371">
    <property type="entry name" value="ARM repeat"/>
    <property type="match status" value="1"/>
</dbReference>
<feature type="compositionally biased region" description="Low complexity" evidence="1">
    <location>
        <begin position="95"/>
        <end position="104"/>
    </location>
</feature>
<evidence type="ECO:0000313" key="3">
    <source>
        <dbReference type="EMBL" id="SZF02457.1"/>
    </source>
</evidence>
<organism evidence="3 4">
    <name type="scientific">Blumeria hordei</name>
    <name type="common">Barley powdery mildew</name>
    <name type="synonym">Blumeria graminis f. sp. hordei</name>
    <dbReference type="NCBI Taxonomy" id="2867405"/>
    <lineage>
        <taxon>Eukaryota</taxon>
        <taxon>Fungi</taxon>
        <taxon>Dikarya</taxon>
        <taxon>Ascomycota</taxon>
        <taxon>Pezizomycotina</taxon>
        <taxon>Leotiomycetes</taxon>
        <taxon>Erysiphales</taxon>
        <taxon>Erysiphaceae</taxon>
        <taxon>Blumeria</taxon>
    </lineage>
</organism>
<dbReference type="Pfam" id="PF06371">
    <property type="entry name" value="Drf_GBD"/>
    <property type="match status" value="1"/>
</dbReference>
<evidence type="ECO:0000313" key="4">
    <source>
        <dbReference type="Proteomes" id="UP000275772"/>
    </source>
</evidence>
<feature type="compositionally biased region" description="Polar residues" evidence="1">
    <location>
        <begin position="74"/>
        <end position="89"/>
    </location>
</feature>
<dbReference type="VEuPathDB" id="FungiDB:BLGHR1_13238"/>
<reference evidence="3 4" key="1">
    <citation type="submission" date="2017-11" db="EMBL/GenBank/DDBJ databases">
        <authorList>
            <person name="Kracher B."/>
        </authorList>
    </citation>
    <scope>NUCLEOTIDE SEQUENCE [LARGE SCALE GENOMIC DNA]</scope>
    <source>
        <strain evidence="3 4">RACE1</strain>
    </source>
</reference>
<sequence>MIAPKLVTNSSQHRRTKSSVLSNLSFIHKRIPSAGDVLSGNLNDCFVATSSPESSRSPQSHNQTYKALEDRNQNEQCQQPGRSENSDTGIKTLKKTISSLSLKSTPKKDTVNGIKALESKSKKTTKIRSSNNLTSLLSRPKSHANLRNEATLDQIPIDKNKENKPPIYNSEKKKPASVREPTHQYLTFEESISQVESDKFLEDEIHLYTPRVYSPGKQRNFYQTGKQPTLGKRDDTSLRPRSTYLAGPLSIQDISRRVSGGSRNSAELIRRGSEKLQIHERKSSLTVPKLEKPEKINQNRGQRVLAAVSSSFGAKVFKTSEDRSHKIIDDNDISMEFEAMLDRRNIPEHQRDKMRSLAMTLKKDFIKQDRAEIAASKKIKNEKSNTDTAADLTFSINELPEATPRRPRSRTFTMSRTSSKDYGISFKKTKADSTHSKNSHRKPSESLKSRGKLFAGVGTSAAQSIIAKTKGKTPDDFVSYMKKTTKPESVEVGRLHKLRLLLRNETVSWTDEFIKQGGMGEIVELLHRIMAIEWREEHEDALLHEALLCLKALSTTALALKYLDDMQVTLFPALLHMVFDVEKKGPSEFTTRNIITSLLFTYLKSAPVINRQERARTVLSYLQDPEPSESQKPVGFIFQMRRPRPYRTWCKEVVNVSKEVFWIFLHNLNVIPNSESQHSVDNVTCEGKIQSDSPVISQSCDSPNYIYSYMSKHFPQERPPIPAAPYVGGVEWDATNYLASHLDLLNGIIACLPDREQRNTLREQMLVSGWEKCMGGTLRLCNKKFYLSIHAGLCCWVTAAEEDGWETKDVRCGPYTESKEPICKHPPKKADLSVPKIALNFLGNSGVEKEVDSESAWL</sequence>
<feature type="region of interest" description="Disordered" evidence="1">
    <location>
        <begin position="423"/>
        <end position="450"/>
    </location>
</feature>
<feature type="domain" description="Formin GTPase-binding" evidence="2">
    <location>
        <begin position="325"/>
        <end position="602"/>
    </location>
</feature>
<dbReference type="GO" id="GO:0003779">
    <property type="term" value="F:actin binding"/>
    <property type="evidence" value="ECO:0007669"/>
    <property type="project" value="InterPro"/>
</dbReference>
<feature type="region of interest" description="Disordered" evidence="1">
    <location>
        <begin position="70"/>
        <end position="180"/>
    </location>
</feature>
<protein>
    <recommendedName>
        <fullName evidence="2">Formin GTPase-binding domain-containing protein</fullName>
    </recommendedName>
</protein>
<dbReference type="GO" id="GO:0030036">
    <property type="term" value="P:actin cytoskeleton organization"/>
    <property type="evidence" value="ECO:0007669"/>
    <property type="project" value="InterPro"/>
</dbReference>
<feature type="compositionally biased region" description="Basic and acidic residues" evidence="1">
    <location>
        <begin position="156"/>
        <end position="174"/>
    </location>
</feature>
<feature type="compositionally biased region" description="Low complexity" evidence="1">
    <location>
        <begin position="127"/>
        <end position="138"/>
    </location>
</feature>
<evidence type="ECO:0000259" key="2">
    <source>
        <dbReference type="SMART" id="SM01140"/>
    </source>
</evidence>
<proteinExistence type="predicted"/>
<feature type="region of interest" description="Disordered" evidence="1">
    <location>
        <begin position="218"/>
        <end position="237"/>
    </location>
</feature>
<dbReference type="SMART" id="SM01140">
    <property type="entry name" value="Drf_GBD"/>
    <property type="match status" value="1"/>
</dbReference>